<dbReference type="AlphaFoldDB" id="A0A168HX81"/>
<organism evidence="2 3">
    <name type="scientific">Mucor lusitanicus CBS 277.49</name>
    <dbReference type="NCBI Taxonomy" id="747725"/>
    <lineage>
        <taxon>Eukaryota</taxon>
        <taxon>Fungi</taxon>
        <taxon>Fungi incertae sedis</taxon>
        <taxon>Mucoromycota</taxon>
        <taxon>Mucoromycotina</taxon>
        <taxon>Mucoromycetes</taxon>
        <taxon>Mucorales</taxon>
        <taxon>Mucorineae</taxon>
        <taxon>Mucoraceae</taxon>
        <taxon>Mucor</taxon>
    </lineage>
</organism>
<keyword evidence="3" id="KW-1185">Reference proteome</keyword>
<dbReference type="EMBL" id="AMYB01000008">
    <property type="protein sequence ID" value="OAC99295.1"/>
    <property type="molecule type" value="Genomic_DNA"/>
</dbReference>
<evidence type="ECO:0000256" key="1">
    <source>
        <dbReference type="SAM" id="MobiDB-lite"/>
    </source>
</evidence>
<gene>
    <name evidence="2" type="ORF">MUCCIDRAFT_114478</name>
</gene>
<accession>A0A168HX81</accession>
<protein>
    <submittedName>
        <fullName evidence="2">Uncharacterized protein</fullName>
    </submittedName>
</protein>
<dbReference type="OrthoDB" id="10008801at2759"/>
<comment type="caution">
    <text evidence="2">The sequence shown here is derived from an EMBL/GenBank/DDBJ whole genome shotgun (WGS) entry which is preliminary data.</text>
</comment>
<feature type="region of interest" description="Disordered" evidence="1">
    <location>
        <begin position="142"/>
        <end position="189"/>
    </location>
</feature>
<feature type="compositionally biased region" description="Basic and acidic residues" evidence="1">
    <location>
        <begin position="158"/>
        <end position="173"/>
    </location>
</feature>
<feature type="compositionally biased region" description="Basic residues" evidence="1">
    <location>
        <begin position="174"/>
        <end position="189"/>
    </location>
</feature>
<proteinExistence type="predicted"/>
<dbReference type="VEuPathDB" id="FungiDB:MUCCIDRAFT_114478"/>
<evidence type="ECO:0000313" key="2">
    <source>
        <dbReference type="EMBL" id="OAC99295.1"/>
    </source>
</evidence>
<name>A0A168HX81_MUCCL</name>
<dbReference type="Proteomes" id="UP000077051">
    <property type="component" value="Unassembled WGS sequence"/>
</dbReference>
<feature type="compositionally biased region" description="Polar residues" evidence="1">
    <location>
        <begin position="142"/>
        <end position="156"/>
    </location>
</feature>
<sequence>MLYRIIQKATLPTTRRLIFNTCRVQIQRNLYLTTSKSSIHTSAKQMFASSHDWQQTPAPQHPLIDKIQQHPHIMQQLVDFTQLLQTKGVDVSGKQPSFMQVMKVMNDPDIKEKVQKLAQDMQAAGIQLDMQTIQELQSNFSSMSANATPESTYSDESVNEKQEQQQQDEEKEHGRKRGVMNRVKGLFKK</sequence>
<evidence type="ECO:0000313" key="3">
    <source>
        <dbReference type="Proteomes" id="UP000077051"/>
    </source>
</evidence>
<reference evidence="2 3" key="1">
    <citation type="submission" date="2015-06" db="EMBL/GenBank/DDBJ databases">
        <title>Expansion of signal transduction pathways in fungi by whole-genome duplication.</title>
        <authorList>
            <consortium name="DOE Joint Genome Institute"/>
            <person name="Corrochano L.M."/>
            <person name="Kuo A."/>
            <person name="Marcet-Houben M."/>
            <person name="Polaino S."/>
            <person name="Salamov A."/>
            <person name="Villalobos J.M."/>
            <person name="Alvarez M.I."/>
            <person name="Avalos J."/>
            <person name="Benito E.P."/>
            <person name="Benoit I."/>
            <person name="Burger G."/>
            <person name="Camino L.P."/>
            <person name="Canovas D."/>
            <person name="Cerda-Olmedo E."/>
            <person name="Cheng J.-F."/>
            <person name="Dominguez A."/>
            <person name="Elias M."/>
            <person name="Eslava A.P."/>
            <person name="Glaser F."/>
            <person name="Grimwood J."/>
            <person name="Gutierrez G."/>
            <person name="Heitman J."/>
            <person name="Henrissat B."/>
            <person name="Iturriaga E.A."/>
            <person name="Lang B.F."/>
            <person name="Lavin J.L."/>
            <person name="Lee S."/>
            <person name="Li W."/>
            <person name="Lindquist E."/>
            <person name="Lopez-Garcia S."/>
            <person name="Luque E.M."/>
            <person name="Marcos A.T."/>
            <person name="Martin J."/>
            <person name="Mccluskey K."/>
            <person name="Medina H.R."/>
            <person name="Miralles-Duran A."/>
            <person name="Miyazaki A."/>
            <person name="Munoz-Torres E."/>
            <person name="Oguiza J.A."/>
            <person name="Ohm R."/>
            <person name="Olmedo M."/>
            <person name="Orejas M."/>
            <person name="Ortiz-Castellanos L."/>
            <person name="Pisabarro A.G."/>
            <person name="Rodriguez-Romero J."/>
            <person name="Ruiz-Herrera J."/>
            <person name="Ruiz-Vazquez R."/>
            <person name="Sanz C."/>
            <person name="Schackwitz W."/>
            <person name="Schmutz J."/>
            <person name="Shahriari M."/>
            <person name="Shelest E."/>
            <person name="Silva-Franco F."/>
            <person name="Soanes D."/>
            <person name="Syed K."/>
            <person name="Tagua V.G."/>
            <person name="Talbot N.J."/>
            <person name="Thon M."/>
            <person name="De Vries R.P."/>
            <person name="Wiebenga A."/>
            <person name="Yadav J.S."/>
            <person name="Braun E.L."/>
            <person name="Baker S."/>
            <person name="Garre V."/>
            <person name="Horwitz B."/>
            <person name="Torres-Martinez S."/>
            <person name="Idnurm A."/>
            <person name="Herrera-Estrella A."/>
            <person name="Gabaldon T."/>
            <person name="Grigoriev I.V."/>
        </authorList>
    </citation>
    <scope>NUCLEOTIDE SEQUENCE [LARGE SCALE GENOMIC DNA]</scope>
    <source>
        <strain evidence="2 3">CBS 277.49</strain>
    </source>
</reference>